<reference evidence="9 10" key="1">
    <citation type="journal article" date="2017" name="BMC Microbiol.">
        <title>Comparative genomics of Enterococcus spp. isolated from bovine feces.</title>
        <authorList>
            <person name="Beukers A.G."/>
            <person name="Zaheer R."/>
            <person name="Goji N."/>
            <person name="Amoako K.K."/>
            <person name="Chaves A.V."/>
            <person name="Ward M.P."/>
            <person name="McAllister T.A."/>
        </authorList>
    </citation>
    <scope>NUCLEOTIDE SEQUENCE [LARGE SCALE GENOMIC DNA]</scope>
    <source>
        <strain evidence="9 10">F1129D 143</strain>
    </source>
</reference>
<accession>A0A1V8YBE7</accession>
<name>A0A1V8YBE7_9ENTE</name>
<dbReference type="GO" id="GO:0033214">
    <property type="term" value="P:siderophore-iron import into cell"/>
    <property type="evidence" value="ECO:0007669"/>
    <property type="project" value="TreeGrafter"/>
</dbReference>
<evidence type="ECO:0000256" key="3">
    <source>
        <dbReference type="ARBA" id="ARBA00022448"/>
    </source>
</evidence>
<evidence type="ECO:0000256" key="1">
    <source>
        <dbReference type="ARBA" id="ARBA00004651"/>
    </source>
</evidence>
<gene>
    <name evidence="9" type="ORF">BH747_08460</name>
</gene>
<evidence type="ECO:0000256" key="2">
    <source>
        <dbReference type="ARBA" id="ARBA00007935"/>
    </source>
</evidence>
<keyword evidence="7 8" id="KW-0472">Membrane</keyword>
<feature type="transmembrane region" description="Helical" evidence="8">
    <location>
        <begin position="7"/>
        <end position="25"/>
    </location>
</feature>
<feature type="transmembrane region" description="Helical" evidence="8">
    <location>
        <begin position="265"/>
        <end position="283"/>
    </location>
</feature>
<feature type="transmembrane region" description="Helical" evidence="8">
    <location>
        <begin position="102"/>
        <end position="123"/>
    </location>
</feature>
<dbReference type="InterPro" id="IPR000522">
    <property type="entry name" value="ABC_transptr_permease_BtuC"/>
</dbReference>
<evidence type="ECO:0000256" key="5">
    <source>
        <dbReference type="ARBA" id="ARBA00022692"/>
    </source>
</evidence>
<feature type="transmembrane region" description="Helical" evidence="8">
    <location>
        <begin position="75"/>
        <end position="96"/>
    </location>
</feature>
<dbReference type="Gene3D" id="1.10.3470.10">
    <property type="entry name" value="ABC transporter involved in vitamin B12 uptake, BtuC"/>
    <property type="match status" value="1"/>
</dbReference>
<comment type="similarity">
    <text evidence="2">Belongs to the binding-protein-dependent transport system permease family. FecCD subfamily.</text>
</comment>
<feature type="transmembrane region" description="Helical" evidence="8">
    <location>
        <begin position="222"/>
        <end position="250"/>
    </location>
</feature>
<dbReference type="GO" id="GO:0005886">
    <property type="term" value="C:plasma membrane"/>
    <property type="evidence" value="ECO:0007669"/>
    <property type="project" value="UniProtKB-SubCell"/>
</dbReference>
<dbReference type="Proteomes" id="UP000192477">
    <property type="component" value="Unassembled WGS sequence"/>
</dbReference>
<evidence type="ECO:0000313" key="10">
    <source>
        <dbReference type="Proteomes" id="UP000192477"/>
    </source>
</evidence>
<dbReference type="AlphaFoldDB" id="A0A1V8YBE7"/>
<dbReference type="SUPFAM" id="SSF81345">
    <property type="entry name" value="ABC transporter involved in vitamin B12 uptake, BtuC"/>
    <property type="match status" value="1"/>
</dbReference>
<sequence length="318" mass="35509">MLKKKGVFIGLVLSVVLVVGCYLTINTYGNWQFAWTLRSKKVFAFMLVSLATSSATISFQTITQNQFLTPSILGLDSLYVLVQTILFFVLGGVTMLQQTGVGFFLANIAMMVGLSQLLFYFLLKKGQTNLFLLLMTGVILGTLFRSVSTFLQVVMDPNEYDLLQGKLFANFGNIPNHYLLPAALLIGCTWLLLFSKCRYLDVFHLGHSQAINLGIDTDRFQFFILCCVSLLTGTATALVGPVTFLGFIVANVSYQLFATYRHSELFLGSFFVSFLFLAGGQLFVEQIFRWNTTVSVIVEFLGGLYFMSKLVRERKSIG</sequence>
<evidence type="ECO:0000256" key="4">
    <source>
        <dbReference type="ARBA" id="ARBA00022475"/>
    </source>
</evidence>
<dbReference type="Pfam" id="PF01032">
    <property type="entry name" value="FecCD"/>
    <property type="match status" value="1"/>
</dbReference>
<comment type="subcellular location">
    <subcellularLocation>
        <location evidence="1">Cell membrane</location>
        <topology evidence="1">Multi-pass membrane protein</topology>
    </subcellularLocation>
</comment>
<dbReference type="GO" id="GO:0022857">
    <property type="term" value="F:transmembrane transporter activity"/>
    <property type="evidence" value="ECO:0007669"/>
    <property type="project" value="InterPro"/>
</dbReference>
<dbReference type="InterPro" id="IPR037294">
    <property type="entry name" value="ABC_BtuC-like"/>
</dbReference>
<dbReference type="PANTHER" id="PTHR30472:SF19">
    <property type="entry name" value="PETROBACTIN IMPORT SYSTEM PERMEASE PROTEIN YCLO"/>
    <property type="match status" value="1"/>
</dbReference>
<keyword evidence="5 8" id="KW-0812">Transmembrane</keyword>
<evidence type="ECO:0000313" key="9">
    <source>
        <dbReference type="EMBL" id="OQO69934.1"/>
    </source>
</evidence>
<dbReference type="PANTHER" id="PTHR30472">
    <property type="entry name" value="FERRIC ENTEROBACTIN TRANSPORT SYSTEM PERMEASE PROTEIN"/>
    <property type="match status" value="1"/>
</dbReference>
<protein>
    <submittedName>
        <fullName evidence="9">Iron ABC transporter permease</fullName>
    </submittedName>
</protein>
<feature type="transmembrane region" description="Helical" evidence="8">
    <location>
        <begin position="175"/>
        <end position="194"/>
    </location>
</feature>
<evidence type="ECO:0000256" key="6">
    <source>
        <dbReference type="ARBA" id="ARBA00022989"/>
    </source>
</evidence>
<dbReference type="STRING" id="112904.BH747_08460"/>
<dbReference type="PROSITE" id="PS51257">
    <property type="entry name" value="PROKAR_LIPOPROTEIN"/>
    <property type="match status" value="1"/>
</dbReference>
<proteinExistence type="inferred from homology"/>
<evidence type="ECO:0000256" key="7">
    <source>
        <dbReference type="ARBA" id="ARBA00023136"/>
    </source>
</evidence>
<dbReference type="EMBL" id="MJEA01000008">
    <property type="protein sequence ID" value="OQO69934.1"/>
    <property type="molecule type" value="Genomic_DNA"/>
</dbReference>
<dbReference type="RefSeq" id="WP_081183945.1">
    <property type="nucleotide sequence ID" value="NZ_MJEA01000008.1"/>
</dbReference>
<keyword evidence="6 8" id="KW-1133">Transmembrane helix</keyword>
<keyword evidence="4" id="KW-1003">Cell membrane</keyword>
<keyword evidence="3" id="KW-0813">Transport</keyword>
<dbReference type="CDD" id="cd06550">
    <property type="entry name" value="TM_ABC_iron-siderophores_like"/>
    <property type="match status" value="1"/>
</dbReference>
<organism evidence="9 10">
    <name type="scientific">Enterococcus villorum</name>
    <dbReference type="NCBI Taxonomy" id="112904"/>
    <lineage>
        <taxon>Bacteria</taxon>
        <taxon>Bacillati</taxon>
        <taxon>Bacillota</taxon>
        <taxon>Bacilli</taxon>
        <taxon>Lactobacillales</taxon>
        <taxon>Enterococcaceae</taxon>
        <taxon>Enterococcus</taxon>
    </lineage>
</organism>
<feature type="transmembrane region" description="Helical" evidence="8">
    <location>
        <begin position="130"/>
        <end position="155"/>
    </location>
</feature>
<evidence type="ECO:0000256" key="8">
    <source>
        <dbReference type="SAM" id="Phobius"/>
    </source>
</evidence>
<comment type="caution">
    <text evidence="9">The sequence shown here is derived from an EMBL/GenBank/DDBJ whole genome shotgun (WGS) entry which is preliminary data.</text>
</comment>
<feature type="transmembrane region" description="Helical" evidence="8">
    <location>
        <begin position="45"/>
        <end position="63"/>
    </location>
</feature>
<dbReference type="OrthoDB" id="9796260at2"/>